<protein>
    <submittedName>
        <fullName evidence="1">Uncharacterized protein</fullName>
    </submittedName>
</protein>
<proteinExistence type="predicted"/>
<sequence length="350" mass="38354">MLYATRRLFTETLHPLERGAAVDLVSIRGGPADAEALLPVLLADPAVNGDLIDPIARHGDAAMVRRLYDRFVEGGRMVDGADPRLLWAFGWAGLEEARPMLFHYACEPNWDSAPAALDGLVHLPPDGLEAEVRAVVGACVGRPLFAEYAPALAGWIGDAELLDRFLVEDGKTELPSADCLAGVILGVGLLGPAGRQRLHDLFWADHYPIIWGDQPAATGRAMRMTGLGVADLAAELRTRIAASDEAPPFWWFVLVRVMAEHQVATYDAPPAWRFQPSPETPLDLHRALFGPNDGWDEGLAHHARERLEGECDWLLHEIHQLRGPVQDLIWRDQLLAELDSYSGSTTTAVP</sequence>
<gene>
    <name evidence="1" type="ORF">HNQ67_000747</name>
</gene>
<keyword evidence="2" id="KW-1185">Reference proteome</keyword>
<reference evidence="1 2" key="1">
    <citation type="submission" date="2020-08" db="EMBL/GenBank/DDBJ databases">
        <title>Genomic Encyclopedia of Type Strains, Phase IV (KMG-IV): sequencing the most valuable type-strain genomes for metagenomic binning, comparative biology and taxonomic classification.</title>
        <authorList>
            <person name="Goeker M."/>
        </authorList>
    </citation>
    <scope>NUCLEOTIDE SEQUENCE [LARGE SCALE GENOMIC DNA]</scope>
    <source>
        <strain evidence="1 2">DSM 25335</strain>
    </source>
</reference>
<dbReference type="Proteomes" id="UP000566663">
    <property type="component" value="Unassembled WGS sequence"/>
</dbReference>
<evidence type="ECO:0000313" key="1">
    <source>
        <dbReference type="EMBL" id="MBB5291251.1"/>
    </source>
</evidence>
<dbReference type="EMBL" id="JACHFZ010000001">
    <property type="protein sequence ID" value="MBB5291251.1"/>
    <property type="molecule type" value="Genomic_DNA"/>
</dbReference>
<name>A0A7W8HWN6_9CAUL</name>
<comment type="caution">
    <text evidence="1">The sequence shown here is derived from an EMBL/GenBank/DDBJ whole genome shotgun (WGS) entry which is preliminary data.</text>
</comment>
<evidence type="ECO:0000313" key="2">
    <source>
        <dbReference type="Proteomes" id="UP000566663"/>
    </source>
</evidence>
<organism evidence="1 2">
    <name type="scientific">Brevundimonas basaltis</name>
    <dbReference type="NCBI Taxonomy" id="472166"/>
    <lineage>
        <taxon>Bacteria</taxon>
        <taxon>Pseudomonadati</taxon>
        <taxon>Pseudomonadota</taxon>
        <taxon>Alphaproteobacteria</taxon>
        <taxon>Caulobacterales</taxon>
        <taxon>Caulobacteraceae</taxon>
        <taxon>Brevundimonas</taxon>
    </lineage>
</organism>
<dbReference type="AlphaFoldDB" id="A0A7W8HWN6"/>
<accession>A0A7W8HWN6</accession>
<dbReference type="RefSeq" id="WP_183252424.1">
    <property type="nucleotide sequence ID" value="NZ_BAAAFF010000004.1"/>
</dbReference>